<accession>A0ABY2E8Q8</accession>
<dbReference type="PANTHER" id="PTHR43798:SF33">
    <property type="entry name" value="HYDROLASE, PUTATIVE (AFU_ORTHOLOGUE AFUA_2G14860)-RELATED"/>
    <property type="match status" value="1"/>
</dbReference>
<evidence type="ECO:0000313" key="4">
    <source>
        <dbReference type="Proteomes" id="UP000504882"/>
    </source>
</evidence>
<dbReference type="PANTHER" id="PTHR43798">
    <property type="entry name" value="MONOACYLGLYCEROL LIPASE"/>
    <property type="match status" value="1"/>
</dbReference>
<dbReference type="SUPFAM" id="SSF53474">
    <property type="entry name" value="alpha/beta-Hydrolases"/>
    <property type="match status" value="1"/>
</dbReference>
<organism evidence="3 4">
    <name type="scientific">Occultella glacieicola</name>
    <dbReference type="NCBI Taxonomy" id="2518684"/>
    <lineage>
        <taxon>Bacteria</taxon>
        <taxon>Bacillati</taxon>
        <taxon>Actinomycetota</taxon>
        <taxon>Actinomycetes</taxon>
        <taxon>Micrococcales</taxon>
        <taxon>Ruaniaceae</taxon>
        <taxon>Occultella</taxon>
    </lineage>
</organism>
<feature type="domain" description="AB hydrolase-1" evidence="2">
    <location>
        <begin position="54"/>
        <end position="263"/>
    </location>
</feature>
<feature type="compositionally biased region" description="Basic residues" evidence="1">
    <location>
        <begin position="10"/>
        <end position="20"/>
    </location>
</feature>
<dbReference type="InterPro" id="IPR029058">
    <property type="entry name" value="AB_hydrolase_fold"/>
</dbReference>
<dbReference type="RefSeq" id="WP_133108002.1">
    <property type="nucleotide sequence ID" value="NZ_SMNA01000005.1"/>
</dbReference>
<name>A0ABY2E8Q8_9MICO</name>
<feature type="region of interest" description="Disordered" evidence="1">
    <location>
        <begin position="1"/>
        <end position="25"/>
    </location>
</feature>
<protein>
    <submittedName>
        <fullName evidence="3">Alpha/beta hydrolase</fullName>
    </submittedName>
</protein>
<dbReference type="InterPro" id="IPR050266">
    <property type="entry name" value="AB_hydrolase_sf"/>
</dbReference>
<feature type="region of interest" description="Disordered" evidence="1">
    <location>
        <begin position="279"/>
        <end position="310"/>
    </location>
</feature>
<evidence type="ECO:0000313" key="3">
    <source>
        <dbReference type="EMBL" id="TDE94276.1"/>
    </source>
</evidence>
<dbReference type="Proteomes" id="UP000504882">
    <property type="component" value="Unassembled WGS sequence"/>
</dbReference>
<proteinExistence type="predicted"/>
<sequence>MRANPERASYRHRARRHPRRPASGLTDTWTTVDGVDVFYRTSRNAEGAPVMTHLHGFGLSGRYLLPTAELLSDEFLTYVPDLPGFGRSGRPSRPFDVPDLAHAAAGFLDDRGVTSTTLVGNSMGCPVICEFAHRYPERLDRAVLVSPAGGIANQPLRRAIGQLTRDGGREPARMLGVATPDYLRFGVPSTIRLFRALTRYPTLERLLELTIPTLVVLGDRDPLLPGPARVQEVAAQTDNHVLVVLIQGAAHAINFSHPGELAHAIRLFMRDEPIVDDPDSPGTASVYEIHRGTLHPPAKPKPDGGGTPGG</sequence>
<dbReference type="GO" id="GO:0016787">
    <property type="term" value="F:hydrolase activity"/>
    <property type="evidence" value="ECO:0007669"/>
    <property type="project" value="UniProtKB-KW"/>
</dbReference>
<gene>
    <name evidence="3" type="ORF">EXU48_12685</name>
</gene>
<dbReference type="Gene3D" id="3.40.50.1820">
    <property type="entry name" value="alpha/beta hydrolase"/>
    <property type="match status" value="1"/>
</dbReference>
<dbReference type="InterPro" id="IPR000073">
    <property type="entry name" value="AB_hydrolase_1"/>
</dbReference>
<comment type="caution">
    <text evidence="3">The sequence shown here is derived from an EMBL/GenBank/DDBJ whole genome shotgun (WGS) entry which is preliminary data.</text>
</comment>
<dbReference type="EMBL" id="SMNA01000005">
    <property type="protein sequence ID" value="TDE94276.1"/>
    <property type="molecule type" value="Genomic_DNA"/>
</dbReference>
<evidence type="ECO:0000259" key="2">
    <source>
        <dbReference type="Pfam" id="PF12697"/>
    </source>
</evidence>
<dbReference type="PRINTS" id="PR00111">
    <property type="entry name" value="ABHYDROLASE"/>
</dbReference>
<evidence type="ECO:0000256" key="1">
    <source>
        <dbReference type="SAM" id="MobiDB-lite"/>
    </source>
</evidence>
<reference evidence="3 4" key="1">
    <citation type="submission" date="2019-03" db="EMBL/GenBank/DDBJ databases">
        <title>Genomic features of bacteria from cold environments.</title>
        <authorList>
            <person name="Shen L."/>
        </authorList>
    </citation>
    <scope>NUCLEOTIDE SEQUENCE [LARGE SCALE GENOMIC DNA]</scope>
    <source>
        <strain evidence="4">T3246-1</strain>
    </source>
</reference>
<dbReference type="Pfam" id="PF12697">
    <property type="entry name" value="Abhydrolase_6"/>
    <property type="match status" value="1"/>
</dbReference>
<keyword evidence="4" id="KW-1185">Reference proteome</keyword>
<keyword evidence="3" id="KW-0378">Hydrolase</keyword>